<dbReference type="EMBL" id="HBUF01275053">
    <property type="protein sequence ID" value="CAG6686141.1"/>
    <property type="molecule type" value="Transcribed_RNA"/>
</dbReference>
<dbReference type="EMBL" id="HBUF01088789">
    <property type="protein sequence ID" value="CAG6635063.1"/>
    <property type="molecule type" value="Transcribed_RNA"/>
</dbReference>
<feature type="transmembrane region" description="Helical" evidence="8">
    <location>
        <begin position="579"/>
        <end position="603"/>
    </location>
</feature>
<feature type="compositionally biased region" description="Polar residues" evidence="9">
    <location>
        <begin position="11"/>
        <end position="22"/>
    </location>
</feature>
<dbReference type="NCBIfam" id="TIGR00805">
    <property type="entry name" value="oat"/>
    <property type="match status" value="1"/>
</dbReference>
<evidence type="ECO:0000256" key="9">
    <source>
        <dbReference type="SAM" id="MobiDB-lite"/>
    </source>
</evidence>
<evidence type="ECO:0000256" key="7">
    <source>
        <dbReference type="ARBA" id="ARBA00023157"/>
    </source>
</evidence>
<accession>A0A8D8QN49</accession>
<evidence type="ECO:0000256" key="3">
    <source>
        <dbReference type="ARBA" id="ARBA00022475"/>
    </source>
</evidence>
<feature type="transmembrane region" description="Helical" evidence="8">
    <location>
        <begin position="615"/>
        <end position="639"/>
    </location>
</feature>
<dbReference type="EMBL" id="HBUF01342583">
    <property type="protein sequence ID" value="CAG6705627.1"/>
    <property type="molecule type" value="Transcribed_RNA"/>
</dbReference>
<feature type="transmembrane region" description="Helical" evidence="8">
    <location>
        <begin position="221"/>
        <end position="241"/>
    </location>
</feature>
<dbReference type="GO" id="GO:0015347">
    <property type="term" value="F:sodium-independent organic anion transmembrane transporter activity"/>
    <property type="evidence" value="ECO:0007669"/>
    <property type="project" value="TreeGrafter"/>
</dbReference>
<dbReference type="EMBL" id="HBUF01088788">
    <property type="protein sequence ID" value="CAG6635060.1"/>
    <property type="molecule type" value="Transcribed_RNA"/>
</dbReference>
<dbReference type="EMBL" id="HBUF01342584">
    <property type="protein sequence ID" value="CAG6705633.1"/>
    <property type="molecule type" value="Transcribed_RNA"/>
</dbReference>
<dbReference type="EMBL" id="HBUF01576799">
    <property type="protein sequence ID" value="CAG6768582.1"/>
    <property type="molecule type" value="Transcribed_RNA"/>
</dbReference>
<feature type="transmembrane region" description="Helical" evidence="8">
    <location>
        <begin position="153"/>
        <end position="175"/>
    </location>
</feature>
<feature type="transmembrane region" description="Helical" evidence="8">
    <location>
        <begin position="125"/>
        <end position="146"/>
    </location>
</feature>
<feature type="domain" description="Kazal-like" evidence="10">
    <location>
        <begin position="482"/>
        <end position="539"/>
    </location>
</feature>
<keyword evidence="3" id="KW-1003">Cell membrane</keyword>
<dbReference type="PANTHER" id="PTHR11388:SF76">
    <property type="entry name" value="SOLUTE CARRIER ORGANIC ANION TRANSPORTER FAMILY MEMBER"/>
    <property type="match status" value="1"/>
</dbReference>
<dbReference type="PANTHER" id="PTHR11388">
    <property type="entry name" value="ORGANIC ANION TRANSPORTER"/>
    <property type="match status" value="1"/>
</dbReference>
<dbReference type="Pfam" id="PF07648">
    <property type="entry name" value="Kazal_2"/>
    <property type="match status" value="1"/>
</dbReference>
<feature type="transmembrane region" description="Helical" evidence="8">
    <location>
        <begin position="304"/>
        <end position="325"/>
    </location>
</feature>
<name>A0A8D8QN49_9HEMI</name>
<keyword evidence="5 8" id="KW-1133">Transmembrane helix</keyword>
<dbReference type="EMBL" id="HBUF01275055">
    <property type="protein sequence ID" value="CAG6686143.1"/>
    <property type="molecule type" value="Transcribed_RNA"/>
</dbReference>
<dbReference type="EMBL" id="HBUF01342585">
    <property type="protein sequence ID" value="CAG6705637.1"/>
    <property type="molecule type" value="Transcribed_RNA"/>
</dbReference>
<dbReference type="GO" id="GO:0016323">
    <property type="term" value="C:basolateral plasma membrane"/>
    <property type="evidence" value="ECO:0007669"/>
    <property type="project" value="TreeGrafter"/>
</dbReference>
<evidence type="ECO:0000256" key="1">
    <source>
        <dbReference type="ARBA" id="ARBA00004651"/>
    </source>
</evidence>
<comment type="similarity">
    <text evidence="2 8">Belongs to the organo anion transporter (TC 2.A.60) family.</text>
</comment>
<feature type="region of interest" description="Disordered" evidence="9">
    <location>
        <begin position="702"/>
        <end position="728"/>
    </location>
</feature>
<dbReference type="EMBL" id="HBUF01275052">
    <property type="protein sequence ID" value="CAG6686140.1"/>
    <property type="molecule type" value="Transcribed_RNA"/>
</dbReference>
<dbReference type="EMBL" id="HBUF01342582">
    <property type="protein sequence ID" value="CAG6705623.1"/>
    <property type="molecule type" value="Transcribed_RNA"/>
</dbReference>
<dbReference type="EMBL" id="HBUF01576798">
    <property type="protein sequence ID" value="CAG6768581.1"/>
    <property type="molecule type" value="Transcribed_RNA"/>
</dbReference>
<feature type="transmembrane region" description="Helical" evidence="8">
    <location>
        <begin position="668"/>
        <end position="689"/>
    </location>
</feature>
<feature type="transmembrane region" description="Helical" evidence="8">
    <location>
        <begin position="262"/>
        <end position="284"/>
    </location>
</feature>
<keyword evidence="4 8" id="KW-0812">Transmembrane</keyword>
<feature type="region of interest" description="Disordered" evidence="9">
    <location>
        <begin position="1"/>
        <end position="33"/>
    </location>
</feature>
<evidence type="ECO:0000256" key="6">
    <source>
        <dbReference type="ARBA" id="ARBA00023136"/>
    </source>
</evidence>
<reference evidence="11" key="1">
    <citation type="submission" date="2021-05" db="EMBL/GenBank/DDBJ databases">
        <authorList>
            <person name="Alioto T."/>
            <person name="Alioto T."/>
            <person name="Gomez Garrido J."/>
        </authorList>
    </citation>
    <scope>NUCLEOTIDE SEQUENCE</scope>
</reference>
<dbReference type="GO" id="GO:0006811">
    <property type="term" value="P:monoatomic ion transport"/>
    <property type="evidence" value="ECO:0007669"/>
    <property type="project" value="UniProtKB-KW"/>
</dbReference>
<evidence type="ECO:0000259" key="10">
    <source>
        <dbReference type="PROSITE" id="PS51465"/>
    </source>
</evidence>
<evidence type="ECO:0000313" key="11">
    <source>
        <dbReference type="EMBL" id="CAG6635063.1"/>
    </source>
</evidence>
<feature type="compositionally biased region" description="Basic and acidic residues" evidence="9">
    <location>
        <begin position="710"/>
        <end position="719"/>
    </location>
</feature>
<feature type="transmembrane region" description="Helical" evidence="8">
    <location>
        <begin position="86"/>
        <end position="105"/>
    </location>
</feature>
<organism evidence="11">
    <name type="scientific">Cacopsylla melanoneura</name>
    <dbReference type="NCBI Taxonomy" id="428564"/>
    <lineage>
        <taxon>Eukaryota</taxon>
        <taxon>Metazoa</taxon>
        <taxon>Ecdysozoa</taxon>
        <taxon>Arthropoda</taxon>
        <taxon>Hexapoda</taxon>
        <taxon>Insecta</taxon>
        <taxon>Pterygota</taxon>
        <taxon>Neoptera</taxon>
        <taxon>Paraneoptera</taxon>
        <taxon>Hemiptera</taxon>
        <taxon>Sternorrhyncha</taxon>
        <taxon>Psylloidea</taxon>
        <taxon>Psyllidae</taxon>
        <taxon>Psyllinae</taxon>
        <taxon>Cacopsylla</taxon>
    </lineage>
</organism>
<dbReference type="EMBL" id="HBUF01342586">
    <property type="protein sequence ID" value="CAG6705643.1"/>
    <property type="molecule type" value="Transcribed_RNA"/>
</dbReference>
<evidence type="ECO:0000256" key="8">
    <source>
        <dbReference type="RuleBase" id="RU362056"/>
    </source>
</evidence>
<keyword evidence="8" id="KW-0813">Transport</keyword>
<evidence type="ECO:0000256" key="5">
    <source>
        <dbReference type="ARBA" id="ARBA00022989"/>
    </source>
</evidence>
<dbReference type="InterPro" id="IPR004156">
    <property type="entry name" value="OATP"/>
</dbReference>
<evidence type="ECO:0000256" key="2">
    <source>
        <dbReference type="ARBA" id="ARBA00009657"/>
    </source>
</evidence>
<dbReference type="Gene3D" id="1.20.1250.20">
    <property type="entry name" value="MFS general substrate transporter like domains"/>
    <property type="match status" value="1"/>
</dbReference>
<dbReference type="InterPro" id="IPR036259">
    <property type="entry name" value="MFS_trans_sf"/>
</dbReference>
<keyword evidence="7" id="KW-1015">Disulfide bond</keyword>
<keyword evidence="8" id="KW-0406">Ion transport</keyword>
<keyword evidence="6 8" id="KW-0472">Membrane</keyword>
<dbReference type="SUPFAM" id="SSF103473">
    <property type="entry name" value="MFS general substrate transporter"/>
    <property type="match status" value="1"/>
</dbReference>
<feature type="transmembrane region" description="Helical" evidence="8">
    <location>
        <begin position="412"/>
        <end position="437"/>
    </location>
</feature>
<dbReference type="PROSITE" id="PS51465">
    <property type="entry name" value="KAZAL_2"/>
    <property type="match status" value="1"/>
</dbReference>
<sequence>MVELVDGSGGTNSIEHGTSNHHASNHTEQEKMLPTMKKELSKKELKLEEREKLKDIKSNLELTKDIQCGIGFFRGRTLQKFATQETFVLLYGILGATINMAGSYFSGTISTMEKRFRIPSQNMGIILIGNDLTALFFGILVTYYAGRKHKPRYICIGMLFIVSMCICCVLPHLIYGAGKEALSLTKEYGGSNNTINVITDSKLCSKTGAACIKEESLTPQVIIFVGELMWGIGAPLYGNLGMAYMDDNIKRSKTPLLMSFSFFIRMLGPVGGYALASWCLAKFISPDLTPTIDMKDPRWLGAWWLGWIIIGSIMTLFSFLVALFPKELPNSAVRKILSDQSKDEATKKQEREDKDQPSWKDMRITFQRLFKNKVLIYNTAASSFYVFGYYPYWTFMPKYIEIEYRVTASFAALITGVVGLVFTALGIMLSGGVISMFKPRARSLAAFNICAGIITMFGLTSFIFLGCAENDAYNLSVGRANMPGLNTCSKDCNCEFAQYAPVCSMDGTHRTFISPCHAGCRSSTIINDTEIYQNCSCVTNTNSQLPFFLSNHTSRPDAGRFNGGSAKKGSCTIDCTTQFYMFLGVVCLLKFVGSSAKTTNVLLSVRSVEDRDKAVSMSFGMTVLSLAAFIPAPIVFGWIMDQTCILWGKTCSGQGSCWVYDAAQLRLLLVSSTVFLIALSNICDVAVWYHVKDIQIFDEDVGEDRKKKKKEEQNKHKSEYNPVNQNSA</sequence>
<protein>
    <recommendedName>
        <fullName evidence="8">Solute carrier organic anion transporter family member</fullName>
    </recommendedName>
</protein>
<dbReference type="Pfam" id="PF03137">
    <property type="entry name" value="OATP"/>
    <property type="match status" value="1"/>
</dbReference>
<feature type="transmembrane region" description="Helical" evidence="8">
    <location>
        <begin position="444"/>
        <end position="465"/>
    </location>
</feature>
<dbReference type="GO" id="GO:0043252">
    <property type="term" value="P:sodium-independent organic anion transport"/>
    <property type="evidence" value="ECO:0007669"/>
    <property type="project" value="TreeGrafter"/>
</dbReference>
<proteinExistence type="inferred from homology"/>
<dbReference type="EMBL" id="HBUF01088790">
    <property type="protein sequence ID" value="CAG6635066.1"/>
    <property type="molecule type" value="Transcribed_RNA"/>
</dbReference>
<feature type="transmembrane region" description="Helical" evidence="8">
    <location>
        <begin position="374"/>
        <end position="392"/>
    </location>
</feature>
<comment type="subcellular location">
    <subcellularLocation>
        <location evidence="1 8">Cell membrane</location>
        <topology evidence="1 8">Multi-pass membrane protein</topology>
    </subcellularLocation>
</comment>
<dbReference type="AlphaFoldDB" id="A0A8D8QN49"/>
<dbReference type="InterPro" id="IPR002350">
    <property type="entry name" value="Kazal_dom"/>
</dbReference>
<dbReference type="CDD" id="cd17336">
    <property type="entry name" value="MFS_SLCO_OATP"/>
    <property type="match status" value="1"/>
</dbReference>
<evidence type="ECO:0000256" key="4">
    <source>
        <dbReference type="ARBA" id="ARBA00022692"/>
    </source>
</evidence>
<dbReference type="EMBL" id="HBUF01275051">
    <property type="protein sequence ID" value="CAG6686139.1"/>
    <property type="molecule type" value="Transcribed_RNA"/>
</dbReference>